<organism evidence="2 3">
    <name type="scientific">Belliella alkalica</name>
    <dbReference type="NCBI Taxonomy" id="1730871"/>
    <lineage>
        <taxon>Bacteria</taxon>
        <taxon>Pseudomonadati</taxon>
        <taxon>Bacteroidota</taxon>
        <taxon>Cytophagia</taxon>
        <taxon>Cytophagales</taxon>
        <taxon>Cyclobacteriaceae</taxon>
        <taxon>Belliella</taxon>
    </lineage>
</organism>
<evidence type="ECO:0000313" key="2">
    <source>
        <dbReference type="EMBL" id="MCH7415293.1"/>
    </source>
</evidence>
<feature type="domain" description="HTH cro/C1-type" evidence="1">
    <location>
        <begin position="47"/>
        <end position="89"/>
    </location>
</feature>
<accession>A0ABS9VFS2</accession>
<gene>
    <name evidence="2" type="ORF">MM213_17465</name>
</gene>
<dbReference type="RefSeq" id="WP_241414183.1">
    <property type="nucleotide sequence ID" value="NZ_JAKZGO010000019.1"/>
</dbReference>
<reference evidence="2" key="1">
    <citation type="submission" date="2022-03" db="EMBL/GenBank/DDBJ databases">
        <title>De novo assembled genomes of Belliella spp. (Cyclobacteriaceae) strains.</title>
        <authorList>
            <person name="Szabo A."/>
            <person name="Korponai K."/>
            <person name="Felfoldi T."/>
        </authorList>
    </citation>
    <scope>NUCLEOTIDE SEQUENCE</scope>
    <source>
        <strain evidence="2">DSM 111903</strain>
    </source>
</reference>
<dbReference type="EMBL" id="JAKZGO010000019">
    <property type="protein sequence ID" value="MCH7415293.1"/>
    <property type="molecule type" value="Genomic_DNA"/>
</dbReference>
<dbReference type="PROSITE" id="PS50943">
    <property type="entry name" value="HTH_CROC1"/>
    <property type="match status" value="1"/>
</dbReference>
<proteinExistence type="predicted"/>
<name>A0ABS9VFS2_9BACT</name>
<sequence length="112" mass="13012">MVNQDPRIIKGKISIFLQTKIAEDATKKKQLEDQNHRIPKGLNFEAQELAFNTDLRKATISELLNCKSLIKLPTLFVILNSFNMSFSEFVCMYEEITDENALKQYEKVRSVR</sequence>
<keyword evidence="3" id="KW-1185">Reference proteome</keyword>
<evidence type="ECO:0000313" key="3">
    <source>
        <dbReference type="Proteomes" id="UP001165430"/>
    </source>
</evidence>
<comment type="caution">
    <text evidence="2">The sequence shown here is derived from an EMBL/GenBank/DDBJ whole genome shotgun (WGS) entry which is preliminary data.</text>
</comment>
<dbReference type="SUPFAM" id="SSF47413">
    <property type="entry name" value="lambda repressor-like DNA-binding domains"/>
    <property type="match status" value="1"/>
</dbReference>
<dbReference type="InterPro" id="IPR010982">
    <property type="entry name" value="Lambda_DNA-bd_dom_sf"/>
</dbReference>
<protein>
    <recommendedName>
        <fullName evidence="1">HTH cro/C1-type domain-containing protein</fullName>
    </recommendedName>
</protein>
<dbReference type="InterPro" id="IPR001387">
    <property type="entry name" value="Cro/C1-type_HTH"/>
</dbReference>
<dbReference type="Proteomes" id="UP001165430">
    <property type="component" value="Unassembled WGS sequence"/>
</dbReference>
<evidence type="ECO:0000259" key="1">
    <source>
        <dbReference type="PROSITE" id="PS50943"/>
    </source>
</evidence>